<dbReference type="AlphaFoldDB" id="A0AAQ3QMA1"/>
<evidence type="ECO:0000313" key="3">
    <source>
        <dbReference type="EMBL" id="WOL14698.1"/>
    </source>
</evidence>
<feature type="domain" description="VQ" evidence="2">
    <location>
        <begin position="100"/>
        <end position="126"/>
    </location>
</feature>
<dbReference type="EMBL" id="CP136896">
    <property type="protein sequence ID" value="WOL14698.1"/>
    <property type="molecule type" value="Genomic_DNA"/>
</dbReference>
<name>A0AAQ3QMA1_9LILI</name>
<dbReference type="PANTHER" id="PTHR33179:SF9">
    <property type="entry name" value="OS01G0278000 PROTEIN"/>
    <property type="match status" value="1"/>
</dbReference>
<dbReference type="InterPro" id="IPR008889">
    <property type="entry name" value="VQ"/>
</dbReference>
<dbReference type="GO" id="GO:0006970">
    <property type="term" value="P:response to osmotic stress"/>
    <property type="evidence" value="ECO:0007669"/>
    <property type="project" value="TreeGrafter"/>
</dbReference>
<evidence type="ECO:0000313" key="4">
    <source>
        <dbReference type="Proteomes" id="UP001327560"/>
    </source>
</evidence>
<dbReference type="Proteomes" id="UP001327560">
    <property type="component" value="Chromosome 7"/>
</dbReference>
<proteinExistence type="predicted"/>
<feature type="compositionally biased region" description="Basic residues" evidence="1">
    <location>
        <begin position="89"/>
        <end position="99"/>
    </location>
</feature>
<evidence type="ECO:0000259" key="2">
    <source>
        <dbReference type="Pfam" id="PF05678"/>
    </source>
</evidence>
<gene>
    <name evidence="3" type="ORF">Cni_G23479</name>
</gene>
<accession>A0AAQ3QMA1</accession>
<evidence type="ECO:0000256" key="1">
    <source>
        <dbReference type="SAM" id="MobiDB-lite"/>
    </source>
</evidence>
<feature type="region of interest" description="Disordered" evidence="1">
    <location>
        <begin position="72"/>
        <end position="103"/>
    </location>
</feature>
<reference evidence="3 4" key="1">
    <citation type="submission" date="2023-10" db="EMBL/GenBank/DDBJ databases">
        <title>Chromosome-scale genome assembly provides insights into flower coloration mechanisms of Canna indica.</title>
        <authorList>
            <person name="Li C."/>
        </authorList>
    </citation>
    <scope>NUCLEOTIDE SEQUENCE [LARGE SCALE GENOMIC DNA]</scope>
    <source>
        <tissue evidence="3">Flower</tissue>
    </source>
</reference>
<organism evidence="3 4">
    <name type="scientific">Canna indica</name>
    <name type="common">Indian-shot</name>
    <dbReference type="NCBI Taxonomy" id="4628"/>
    <lineage>
        <taxon>Eukaryota</taxon>
        <taxon>Viridiplantae</taxon>
        <taxon>Streptophyta</taxon>
        <taxon>Embryophyta</taxon>
        <taxon>Tracheophyta</taxon>
        <taxon>Spermatophyta</taxon>
        <taxon>Magnoliopsida</taxon>
        <taxon>Liliopsida</taxon>
        <taxon>Zingiberales</taxon>
        <taxon>Cannaceae</taxon>
        <taxon>Canna</taxon>
    </lineage>
</organism>
<sequence length="197" mass="20746">MAENCSVLDPWTHQYPYAGITDPAFARHNDALARALRISLFSDSSYAAMPAAVAAVPSPESLSGASSSFLFPPSGDASSRRRVQPAGRVAKKRKSRASKRSPTTYITADPANFRELVQRVTGTRSDDAEGISTDPTALPPSIAAAAQGSRLLPTLNTSALSFDEAAGLVGSVGPFLGEFDPFFLVPSFPTLDSWGAL</sequence>
<dbReference type="Pfam" id="PF05678">
    <property type="entry name" value="VQ"/>
    <property type="match status" value="1"/>
</dbReference>
<keyword evidence="4" id="KW-1185">Reference proteome</keyword>
<dbReference type="InterPro" id="IPR039609">
    <property type="entry name" value="VQ_15/22"/>
</dbReference>
<dbReference type="GO" id="GO:0005516">
    <property type="term" value="F:calmodulin binding"/>
    <property type="evidence" value="ECO:0007669"/>
    <property type="project" value="TreeGrafter"/>
</dbReference>
<protein>
    <submittedName>
        <fullName evidence="3">Calmodulin-binding protein 25-like</fullName>
    </submittedName>
</protein>
<dbReference type="GO" id="GO:0005634">
    <property type="term" value="C:nucleus"/>
    <property type="evidence" value="ECO:0007669"/>
    <property type="project" value="TreeGrafter"/>
</dbReference>
<dbReference type="PANTHER" id="PTHR33179">
    <property type="entry name" value="VQ MOTIF-CONTAINING PROTEIN"/>
    <property type="match status" value="1"/>
</dbReference>